<dbReference type="GO" id="GO:0005739">
    <property type="term" value="C:mitochondrion"/>
    <property type="evidence" value="ECO:0007669"/>
    <property type="project" value="TreeGrafter"/>
</dbReference>
<name>A0A6G0XFA0_9STRA</name>
<feature type="compositionally biased region" description="Low complexity" evidence="3">
    <location>
        <begin position="7"/>
        <end position="31"/>
    </location>
</feature>
<keyword evidence="1" id="KW-0547">Nucleotide-binding</keyword>
<dbReference type="InterPro" id="IPR003959">
    <property type="entry name" value="ATPase_AAA_core"/>
</dbReference>
<dbReference type="GO" id="GO:0005524">
    <property type="term" value="F:ATP binding"/>
    <property type="evidence" value="ECO:0007669"/>
    <property type="project" value="UniProtKB-KW"/>
</dbReference>
<dbReference type="Gene3D" id="3.40.50.300">
    <property type="entry name" value="P-loop containing nucleotide triphosphate hydrolases"/>
    <property type="match status" value="1"/>
</dbReference>
<organism evidence="5 6">
    <name type="scientific">Aphanomyces euteiches</name>
    <dbReference type="NCBI Taxonomy" id="100861"/>
    <lineage>
        <taxon>Eukaryota</taxon>
        <taxon>Sar</taxon>
        <taxon>Stramenopiles</taxon>
        <taxon>Oomycota</taxon>
        <taxon>Saprolegniomycetes</taxon>
        <taxon>Saprolegniales</taxon>
        <taxon>Verrucalvaceae</taxon>
        <taxon>Aphanomyces</taxon>
    </lineage>
</organism>
<dbReference type="AlphaFoldDB" id="A0A6G0XFA0"/>
<accession>A0A6G0XFA0</accession>
<evidence type="ECO:0000259" key="4">
    <source>
        <dbReference type="SMART" id="SM00382"/>
    </source>
</evidence>
<dbReference type="InterPro" id="IPR003593">
    <property type="entry name" value="AAA+_ATPase"/>
</dbReference>
<dbReference type="GO" id="GO:0016887">
    <property type="term" value="F:ATP hydrolysis activity"/>
    <property type="evidence" value="ECO:0007669"/>
    <property type="project" value="InterPro"/>
</dbReference>
<dbReference type="SMART" id="SM00382">
    <property type="entry name" value="AAA"/>
    <property type="match status" value="1"/>
</dbReference>
<dbReference type="GO" id="GO:0008270">
    <property type="term" value="F:zinc ion binding"/>
    <property type="evidence" value="ECO:0007669"/>
    <property type="project" value="TreeGrafter"/>
</dbReference>
<dbReference type="Proteomes" id="UP000481153">
    <property type="component" value="Unassembled WGS sequence"/>
</dbReference>
<feature type="domain" description="AAA+ ATPase" evidence="4">
    <location>
        <begin position="334"/>
        <end position="468"/>
    </location>
</feature>
<dbReference type="Pfam" id="PF00004">
    <property type="entry name" value="AAA"/>
    <property type="match status" value="1"/>
</dbReference>
<comment type="caution">
    <text evidence="5">The sequence shown here is derived from an EMBL/GenBank/DDBJ whole genome shotgun (WGS) entry which is preliminary data.</text>
</comment>
<gene>
    <name evidence="5" type="ORF">Ae201684_005383</name>
</gene>
<keyword evidence="6" id="KW-1185">Reference proteome</keyword>
<dbReference type="FunFam" id="3.40.50.300:FF:001717">
    <property type="entry name" value="ATPase family AAA domain-containing protein"/>
    <property type="match status" value="1"/>
</dbReference>
<feature type="region of interest" description="Disordered" evidence="3">
    <location>
        <begin position="1"/>
        <end position="49"/>
    </location>
</feature>
<evidence type="ECO:0000256" key="1">
    <source>
        <dbReference type="ARBA" id="ARBA00022741"/>
    </source>
</evidence>
<reference evidence="5 6" key="1">
    <citation type="submission" date="2019-07" db="EMBL/GenBank/DDBJ databases">
        <title>Genomics analysis of Aphanomyces spp. identifies a new class of oomycete effector associated with host adaptation.</title>
        <authorList>
            <person name="Gaulin E."/>
        </authorList>
    </citation>
    <scope>NUCLEOTIDE SEQUENCE [LARGE SCALE GENOMIC DNA]</scope>
    <source>
        <strain evidence="5 6">ATCC 201684</strain>
    </source>
</reference>
<evidence type="ECO:0000313" key="6">
    <source>
        <dbReference type="Proteomes" id="UP000481153"/>
    </source>
</evidence>
<evidence type="ECO:0000256" key="2">
    <source>
        <dbReference type="ARBA" id="ARBA00022840"/>
    </source>
</evidence>
<evidence type="ECO:0000256" key="3">
    <source>
        <dbReference type="SAM" id="MobiDB-lite"/>
    </source>
</evidence>
<dbReference type="VEuPathDB" id="FungiDB:AeMF1_017536"/>
<evidence type="ECO:0000313" key="5">
    <source>
        <dbReference type="EMBL" id="KAF0738770.1"/>
    </source>
</evidence>
<dbReference type="SUPFAM" id="SSF52540">
    <property type="entry name" value="P-loop containing nucleoside triphosphate hydrolases"/>
    <property type="match status" value="1"/>
</dbReference>
<dbReference type="Pfam" id="PF12037">
    <property type="entry name" value="ATAD3_N"/>
    <property type="match status" value="1"/>
</dbReference>
<dbReference type="InterPro" id="IPR027417">
    <property type="entry name" value="P-loop_NTPase"/>
</dbReference>
<dbReference type="PANTHER" id="PTHR23075:SF12">
    <property type="entry name" value="AAA+ ATPASE DOMAIN-CONTAINING PROTEIN"/>
    <property type="match status" value="1"/>
</dbReference>
<dbReference type="EMBL" id="VJMJ01000070">
    <property type="protein sequence ID" value="KAF0738770.1"/>
    <property type="molecule type" value="Genomic_DNA"/>
</dbReference>
<dbReference type="InterPro" id="IPR021911">
    <property type="entry name" value="ATAD3_N"/>
</dbReference>
<dbReference type="GO" id="GO:0007005">
    <property type="term" value="P:mitochondrion organization"/>
    <property type="evidence" value="ECO:0007669"/>
    <property type="project" value="TreeGrafter"/>
</dbReference>
<protein>
    <recommendedName>
        <fullName evidence="4">AAA+ ATPase domain-containing protein</fullName>
    </recommendedName>
</protein>
<keyword evidence="2" id="KW-0067">ATP-binding</keyword>
<dbReference type="PANTHER" id="PTHR23075">
    <property type="entry name" value="PUTATIVE ATP-ASE"/>
    <property type="match status" value="1"/>
</dbReference>
<proteinExistence type="predicted"/>
<sequence length="574" mass="64531">MFGFGKPAPEGTPANAAPANTPAPASSSSSGQGSGYSFDPTGLERAAKAARELEKAKYAKEAFQMAKETEKTKQMEHQAKVKENEALYKAYEVQRIQKEGEETRKNMEAQTEHNQRRAQYQDQLKRKQWADQQAAQKLFKEQEMKKQEEMLARQEASRRKTLEYEAELRTKTEMAKVAAEVEGRIKQERLNHDLHLEEARVRAKEYRETVMEGIKLATNTIGTGVMAFLGDSEKLSATVLSLSVLALGVYTAKVSTSVTGRYIEARLGKPSLVRETSRRSALQVLANPIPSVKRLLRMGAPTDALEGVVLEPKLDERLRSVALSTFNTKKNRAPFRHLLLHGPPGTGKTLFAKALARHSGLEYAILTGGDVAPLGREGVTEIHKLFDWASHSSRGLLMFVDEADAFLQKRSNAVMSEDMRNALNAFLYRTGEASDKFMIVFASNQPEQFDWAINDRIDEMVEFMLPGLDERVRMLQQYVDKYLLQSKSKAKKIIVQDIDNEDLVSVAKRIEGFSGREISKLVIAFQAAAYGNSNSEFTKALMEEVLEHHMIAHRQKEEWKAYEVPQNVSKLVSE</sequence>